<dbReference type="InterPro" id="IPR023210">
    <property type="entry name" value="NADP_OxRdtase_dom"/>
</dbReference>
<sequence>MSSWPSATRMHRVQAAGFPSTHPTEATQPGSKFAKSKPKVHFPKRCVWAGAAPSVIGNPAASASPLLPRGLKMAQLGASDLCVSEVCLGTMTWGEQNTEAEACAQLNLAAECGVNFLDTAEIYPVAPRPETANRTSTYIGNWLRHRRRHEFVIATKVTGRSTGMDWVVANRTDPPGPPSNPRLDAPSIIAAAEGELRRLRTDYIDLLQLHWPDRPLAGGGCGEAVAAGQGAARSARGVCLTRHPGGLYDTAPPRMPLVFPAPPPSKTATACYTAPSRGTLRRSARRTILTWVSFPGARWQAVRSRASTFRTALVRQVAD</sequence>
<dbReference type="InterPro" id="IPR050523">
    <property type="entry name" value="AKR_Detox_Biosynth"/>
</dbReference>
<dbReference type="SUPFAM" id="SSF51430">
    <property type="entry name" value="NAD(P)-linked oxidoreductase"/>
    <property type="match status" value="1"/>
</dbReference>
<dbReference type="EMBL" id="BNCP01000040">
    <property type="protein sequence ID" value="GIL87683.1"/>
    <property type="molecule type" value="Genomic_DNA"/>
</dbReference>
<reference evidence="3" key="1">
    <citation type="journal article" date="2021" name="Proc. Natl. Acad. Sci. U.S.A.">
        <title>Three genomes in the algal genus Volvox reveal the fate of a haploid sex-determining region after a transition to homothallism.</title>
        <authorList>
            <person name="Yamamoto K."/>
            <person name="Hamaji T."/>
            <person name="Kawai-Toyooka H."/>
            <person name="Matsuzaki R."/>
            <person name="Takahashi F."/>
            <person name="Nishimura Y."/>
            <person name="Kawachi M."/>
            <person name="Noguchi H."/>
            <person name="Minakuchi Y."/>
            <person name="Umen J.G."/>
            <person name="Toyoda A."/>
            <person name="Nozaki H."/>
        </authorList>
    </citation>
    <scope>NUCLEOTIDE SEQUENCE</scope>
    <source>
        <strain evidence="3">NIES-3786</strain>
    </source>
</reference>
<dbReference type="PANTHER" id="PTHR43364:SF17">
    <property type="entry name" value="ALDO KETO REDUCTASE"/>
    <property type="match status" value="1"/>
</dbReference>
<comment type="caution">
    <text evidence="3">The sequence shown here is derived from an EMBL/GenBank/DDBJ whole genome shotgun (WGS) entry which is preliminary data.</text>
</comment>
<feature type="compositionally biased region" description="Polar residues" evidence="1">
    <location>
        <begin position="21"/>
        <end position="30"/>
    </location>
</feature>
<feature type="domain" description="NADP-dependent oxidoreductase" evidence="2">
    <location>
        <begin position="86"/>
        <end position="215"/>
    </location>
</feature>
<name>A0A8J4CSH3_9CHLO</name>
<protein>
    <recommendedName>
        <fullName evidence="2">NADP-dependent oxidoreductase domain-containing protein</fullName>
    </recommendedName>
</protein>
<dbReference type="PANTHER" id="PTHR43364">
    <property type="entry name" value="NADH-SPECIFIC METHYLGLYOXAL REDUCTASE-RELATED"/>
    <property type="match status" value="1"/>
</dbReference>
<dbReference type="OrthoDB" id="2310150at2759"/>
<organism evidence="3 4">
    <name type="scientific">Volvox reticuliferus</name>
    <dbReference type="NCBI Taxonomy" id="1737510"/>
    <lineage>
        <taxon>Eukaryota</taxon>
        <taxon>Viridiplantae</taxon>
        <taxon>Chlorophyta</taxon>
        <taxon>core chlorophytes</taxon>
        <taxon>Chlorophyceae</taxon>
        <taxon>CS clade</taxon>
        <taxon>Chlamydomonadales</taxon>
        <taxon>Volvocaceae</taxon>
        <taxon>Volvox</taxon>
    </lineage>
</organism>
<gene>
    <name evidence="3" type="ORF">Vretifemale_15730</name>
</gene>
<proteinExistence type="predicted"/>
<dbReference type="Proteomes" id="UP000747110">
    <property type="component" value="Unassembled WGS sequence"/>
</dbReference>
<accession>A0A8J4CSH3</accession>
<evidence type="ECO:0000313" key="4">
    <source>
        <dbReference type="Proteomes" id="UP000747110"/>
    </source>
</evidence>
<dbReference type="InterPro" id="IPR036812">
    <property type="entry name" value="NAD(P)_OxRdtase_dom_sf"/>
</dbReference>
<dbReference type="Pfam" id="PF00248">
    <property type="entry name" value="Aldo_ket_red"/>
    <property type="match status" value="1"/>
</dbReference>
<evidence type="ECO:0000256" key="1">
    <source>
        <dbReference type="SAM" id="MobiDB-lite"/>
    </source>
</evidence>
<evidence type="ECO:0000313" key="3">
    <source>
        <dbReference type="EMBL" id="GIL87683.1"/>
    </source>
</evidence>
<evidence type="ECO:0000259" key="2">
    <source>
        <dbReference type="Pfam" id="PF00248"/>
    </source>
</evidence>
<dbReference type="Gene3D" id="3.20.20.100">
    <property type="entry name" value="NADP-dependent oxidoreductase domain"/>
    <property type="match status" value="1"/>
</dbReference>
<feature type="region of interest" description="Disordered" evidence="1">
    <location>
        <begin position="1"/>
        <end position="37"/>
    </location>
</feature>
<dbReference type="AlphaFoldDB" id="A0A8J4CSH3"/>
<keyword evidence="4" id="KW-1185">Reference proteome</keyword>